<reference evidence="2 3" key="1">
    <citation type="submission" date="2019-05" db="EMBL/GenBank/DDBJ databases">
        <title>Another draft genome of Portunus trituberculatus and its Hox gene families provides insights of decapod evolution.</title>
        <authorList>
            <person name="Jeong J.-H."/>
            <person name="Song I."/>
            <person name="Kim S."/>
            <person name="Choi T."/>
            <person name="Kim D."/>
            <person name="Ryu S."/>
            <person name="Kim W."/>
        </authorList>
    </citation>
    <scope>NUCLEOTIDE SEQUENCE [LARGE SCALE GENOMIC DNA]</scope>
    <source>
        <tissue evidence="2">Muscle</tissue>
    </source>
</reference>
<comment type="caution">
    <text evidence="2">The sequence shown here is derived from an EMBL/GenBank/DDBJ whole genome shotgun (WGS) entry which is preliminary data.</text>
</comment>
<evidence type="ECO:0000256" key="1">
    <source>
        <dbReference type="SAM" id="MobiDB-lite"/>
    </source>
</evidence>
<name>A0A5B7DKQ2_PORTR</name>
<sequence length="152" mass="16761">MREMRAASLSITVSTRRPQVNAYKQVSLGSPSGRGIMPPPPWPRLSLAAPNTDDPSAADYHSPDTYGRRHDADAIRFKEAELRHTAERAADNIPADRLEVVPTRQAEHFPVHYTTKPSSVTPASQNPSQIVPNISCAWLLAEPMRVNDQAGR</sequence>
<gene>
    <name evidence="2" type="ORF">E2C01_015076</name>
</gene>
<accession>A0A5B7DKQ2</accession>
<dbReference type="AlphaFoldDB" id="A0A5B7DKQ2"/>
<proteinExistence type="predicted"/>
<feature type="region of interest" description="Disordered" evidence="1">
    <location>
        <begin position="25"/>
        <end position="68"/>
    </location>
</feature>
<evidence type="ECO:0000313" key="3">
    <source>
        <dbReference type="Proteomes" id="UP000324222"/>
    </source>
</evidence>
<dbReference type="EMBL" id="VSRR010001049">
    <property type="protein sequence ID" value="MPC22070.1"/>
    <property type="molecule type" value="Genomic_DNA"/>
</dbReference>
<dbReference type="Proteomes" id="UP000324222">
    <property type="component" value="Unassembled WGS sequence"/>
</dbReference>
<organism evidence="2 3">
    <name type="scientific">Portunus trituberculatus</name>
    <name type="common">Swimming crab</name>
    <name type="synonym">Neptunus trituberculatus</name>
    <dbReference type="NCBI Taxonomy" id="210409"/>
    <lineage>
        <taxon>Eukaryota</taxon>
        <taxon>Metazoa</taxon>
        <taxon>Ecdysozoa</taxon>
        <taxon>Arthropoda</taxon>
        <taxon>Crustacea</taxon>
        <taxon>Multicrustacea</taxon>
        <taxon>Malacostraca</taxon>
        <taxon>Eumalacostraca</taxon>
        <taxon>Eucarida</taxon>
        <taxon>Decapoda</taxon>
        <taxon>Pleocyemata</taxon>
        <taxon>Brachyura</taxon>
        <taxon>Eubrachyura</taxon>
        <taxon>Portunoidea</taxon>
        <taxon>Portunidae</taxon>
        <taxon>Portuninae</taxon>
        <taxon>Portunus</taxon>
    </lineage>
</organism>
<evidence type="ECO:0000313" key="2">
    <source>
        <dbReference type="EMBL" id="MPC22070.1"/>
    </source>
</evidence>
<protein>
    <submittedName>
        <fullName evidence="2">Uncharacterized protein</fullName>
    </submittedName>
</protein>
<keyword evidence="3" id="KW-1185">Reference proteome</keyword>